<keyword evidence="1" id="KW-1133">Transmembrane helix</keyword>
<dbReference type="InterPro" id="IPR021354">
    <property type="entry name" value="DUF2975"/>
</dbReference>
<evidence type="ECO:0000313" key="2">
    <source>
        <dbReference type="EMBL" id="MBS4214837.1"/>
    </source>
</evidence>
<name>A0A942U8F2_9BACI</name>
<dbReference type="RefSeq" id="WP_213119342.1">
    <property type="nucleotide sequence ID" value="NZ_JAGYPF010000004.1"/>
</dbReference>
<feature type="transmembrane region" description="Helical" evidence="1">
    <location>
        <begin position="120"/>
        <end position="144"/>
    </location>
</feature>
<proteinExistence type="predicted"/>
<gene>
    <name evidence="2" type="ORF">KHA99_20535</name>
</gene>
<keyword evidence="1" id="KW-0472">Membrane</keyword>
<feature type="transmembrane region" description="Helical" evidence="1">
    <location>
        <begin position="49"/>
        <end position="74"/>
    </location>
</feature>
<protein>
    <submittedName>
        <fullName evidence="2">DUF2975 domain-containing protein</fullName>
    </submittedName>
</protein>
<feature type="transmembrane region" description="Helical" evidence="1">
    <location>
        <begin position="94"/>
        <end position="114"/>
    </location>
</feature>
<comment type="caution">
    <text evidence="2">The sequence shown here is derived from an EMBL/GenBank/DDBJ whole genome shotgun (WGS) entry which is preliminary data.</text>
</comment>
<dbReference type="Pfam" id="PF11188">
    <property type="entry name" value="DUF2975"/>
    <property type="match status" value="1"/>
</dbReference>
<feature type="transmembrane region" description="Helical" evidence="1">
    <location>
        <begin position="7"/>
        <end position="29"/>
    </location>
</feature>
<accession>A0A942U8F2</accession>
<sequence length="162" mass="17769">MNRWATFFLKGVIILIGMVVLGLCIFLLPEIASRDAEAHPETAYLQYPFLLAAYLFSTPFFIALYQAFKLLVYIDKNNAFTELSLRALKVIKRCTITIIAFIGAGIISVVILSAGTGEDITGIISLGFMLTFASSIIATFVGVLQKLVKVVVDIKSENDLIV</sequence>
<organism evidence="2 3">
    <name type="scientific">Neobacillus rhizophilus</name>
    <dbReference type="NCBI Taxonomy" id="2833579"/>
    <lineage>
        <taxon>Bacteria</taxon>
        <taxon>Bacillati</taxon>
        <taxon>Bacillota</taxon>
        <taxon>Bacilli</taxon>
        <taxon>Bacillales</taxon>
        <taxon>Bacillaceae</taxon>
        <taxon>Neobacillus</taxon>
    </lineage>
</organism>
<reference evidence="2" key="1">
    <citation type="submission" date="2021-05" db="EMBL/GenBank/DDBJ databases">
        <title>Novel Bacillus species.</title>
        <authorList>
            <person name="Liu G."/>
        </authorList>
    </citation>
    <scope>NUCLEOTIDE SEQUENCE</scope>
    <source>
        <strain evidence="2">FJAT-49825</strain>
    </source>
</reference>
<dbReference type="EMBL" id="JAGYPF010000004">
    <property type="protein sequence ID" value="MBS4214837.1"/>
    <property type="molecule type" value="Genomic_DNA"/>
</dbReference>
<keyword evidence="1" id="KW-0812">Transmembrane</keyword>
<dbReference type="AlphaFoldDB" id="A0A942U8F2"/>
<evidence type="ECO:0000256" key="1">
    <source>
        <dbReference type="SAM" id="Phobius"/>
    </source>
</evidence>
<dbReference type="Proteomes" id="UP000679749">
    <property type="component" value="Unassembled WGS sequence"/>
</dbReference>
<evidence type="ECO:0000313" key="3">
    <source>
        <dbReference type="Proteomes" id="UP000679749"/>
    </source>
</evidence>
<keyword evidence="3" id="KW-1185">Reference proteome</keyword>